<comment type="caution">
    <text evidence="3">The sequence shown here is derived from an EMBL/GenBank/DDBJ whole genome shotgun (WGS) entry which is preliminary data.</text>
</comment>
<organism evidence="3 4">
    <name type="scientific">Salinimicrobium profundisediminis</name>
    <dbReference type="NCBI Taxonomy" id="2994553"/>
    <lineage>
        <taxon>Bacteria</taxon>
        <taxon>Pseudomonadati</taxon>
        <taxon>Bacteroidota</taxon>
        <taxon>Flavobacteriia</taxon>
        <taxon>Flavobacteriales</taxon>
        <taxon>Flavobacteriaceae</taxon>
        <taxon>Salinimicrobium</taxon>
    </lineage>
</organism>
<evidence type="ECO:0000259" key="2">
    <source>
        <dbReference type="Pfam" id="PF13439"/>
    </source>
</evidence>
<gene>
    <name evidence="3" type="ORF">OQ279_12595</name>
</gene>
<dbReference type="CDD" id="cd03801">
    <property type="entry name" value="GT4_PimA-like"/>
    <property type="match status" value="1"/>
</dbReference>
<evidence type="ECO:0000259" key="1">
    <source>
        <dbReference type="Pfam" id="PF00534"/>
    </source>
</evidence>
<dbReference type="SUPFAM" id="SSF53756">
    <property type="entry name" value="UDP-Glycosyltransferase/glycogen phosphorylase"/>
    <property type="match status" value="1"/>
</dbReference>
<keyword evidence="4" id="KW-1185">Reference proteome</keyword>
<dbReference type="InterPro" id="IPR028098">
    <property type="entry name" value="Glyco_trans_4-like_N"/>
</dbReference>
<dbReference type="InterPro" id="IPR001296">
    <property type="entry name" value="Glyco_trans_1"/>
</dbReference>
<dbReference type="PANTHER" id="PTHR12526:SF638">
    <property type="entry name" value="SPORE COAT PROTEIN SA"/>
    <property type="match status" value="1"/>
</dbReference>
<evidence type="ECO:0000313" key="3">
    <source>
        <dbReference type="EMBL" id="MCX2838986.1"/>
    </source>
</evidence>
<dbReference type="Proteomes" id="UP001148482">
    <property type="component" value="Unassembled WGS sequence"/>
</dbReference>
<evidence type="ECO:0000313" key="4">
    <source>
        <dbReference type="Proteomes" id="UP001148482"/>
    </source>
</evidence>
<dbReference type="GO" id="GO:0016757">
    <property type="term" value="F:glycosyltransferase activity"/>
    <property type="evidence" value="ECO:0007669"/>
    <property type="project" value="InterPro"/>
</dbReference>
<dbReference type="Pfam" id="PF00534">
    <property type="entry name" value="Glycos_transf_1"/>
    <property type="match status" value="1"/>
</dbReference>
<dbReference type="Pfam" id="PF13439">
    <property type="entry name" value="Glyco_transf_4"/>
    <property type="match status" value="1"/>
</dbReference>
<dbReference type="Gene3D" id="3.40.50.2000">
    <property type="entry name" value="Glycogen Phosphorylase B"/>
    <property type="match status" value="2"/>
</dbReference>
<dbReference type="PANTHER" id="PTHR12526">
    <property type="entry name" value="GLYCOSYLTRANSFERASE"/>
    <property type="match status" value="1"/>
</dbReference>
<sequence length="371" mass="42616">MNILHLSAVRNWGGGEKHIENLSLEMSEHHPEVSNIILCRKGSLFEQSLKNLELRHYTAPVFTSFDFRYVKKIIQVSKREKIDLIHIHDPNALSLAVLADHFFDLPPFIFSKKTSFPIRARRQTLFKYNYPKIKRILCVSEETKRVSLETLSDPDRFEVIYHGTSLKNKDQKCPFWIGSEYKLPEHSKIIGNIGNHIDAKNLESFVRTADFLVNKKNLKDLYFFQVGNFSELTPALKDLVQECNLDNHLFFSGYIPNASAFIPQFDMLLHTSKSEGIPQVIYESFYYKVPVVSTNVGGIPEVIEDKINGLLSDPYDFKGLGENLLFLLENPQVIPNFAKISRNKLFESFTSQIMAGKTLEAYKNALNGRLH</sequence>
<reference evidence="3" key="1">
    <citation type="submission" date="2022-11" db="EMBL/GenBank/DDBJ databases">
        <title>Salinimicrobium profundisediminis sp. nov., isolated from deep-sea sediment of the Mariana Trench.</title>
        <authorList>
            <person name="Fu H."/>
        </authorList>
    </citation>
    <scope>NUCLEOTIDE SEQUENCE</scope>
    <source>
        <strain evidence="3">MT39</strain>
    </source>
</reference>
<feature type="domain" description="Glycosyl transferase family 1" evidence="1">
    <location>
        <begin position="182"/>
        <end position="338"/>
    </location>
</feature>
<accession>A0A9X3I1I5</accession>
<protein>
    <submittedName>
        <fullName evidence="3">Glycosyltransferase family 4 protein</fullName>
    </submittedName>
</protein>
<feature type="domain" description="Glycosyltransferase subfamily 4-like N-terminal" evidence="2">
    <location>
        <begin position="12"/>
        <end position="166"/>
    </location>
</feature>
<dbReference type="EMBL" id="JAPJDA010000020">
    <property type="protein sequence ID" value="MCX2838986.1"/>
    <property type="molecule type" value="Genomic_DNA"/>
</dbReference>
<name>A0A9X3I1I5_9FLAO</name>
<proteinExistence type="predicted"/>
<dbReference type="AlphaFoldDB" id="A0A9X3I1I5"/>
<dbReference type="RefSeq" id="WP_266070289.1">
    <property type="nucleotide sequence ID" value="NZ_JAPJDA010000020.1"/>
</dbReference>